<dbReference type="STRING" id="322505.SAMN04487836_10834"/>
<keyword evidence="1" id="KW-0560">Oxidoreductase</keyword>
<dbReference type="Gene3D" id="3.40.50.720">
    <property type="entry name" value="NAD(P)-binding Rossmann-like Domain"/>
    <property type="match status" value="2"/>
</dbReference>
<dbReference type="EMBL" id="FNYK01000056">
    <property type="protein sequence ID" value="SEJ09893.1"/>
    <property type="molecule type" value="Genomic_DNA"/>
</dbReference>
<proteinExistence type="predicted"/>
<dbReference type="CDD" id="cd05300">
    <property type="entry name" value="2-Hacid_dh_1"/>
    <property type="match status" value="1"/>
</dbReference>
<dbReference type="RefSeq" id="WP_074732569.1">
    <property type="nucleotide sequence ID" value="NZ_FNYK01000056.1"/>
</dbReference>
<dbReference type="GO" id="GO:0051287">
    <property type="term" value="F:NAD binding"/>
    <property type="evidence" value="ECO:0007669"/>
    <property type="project" value="InterPro"/>
</dbReference>
<dbReference type="Pfam" id="PF02826">
    <property type="entry name" value="2-Hacid_dh_C"/>
    <property type="match status" value="1"/>
</dbReference>
<dbReference type="SUPFAM" id="SSF52283">
    <property type="entry name" value="Formate/glycerate dehydrogenase catalytic domain-like"/>
    <property type="match status" value="1"/>
</dbReference>
<dbReference type="PANTHER" id="PTHR43333:SF1">
    <property type="entry name" value="D-ISOMER SPECIFIC 2-HYDROXYACID DEHYDROGENASE NAD-BINDING DOMAIN-CONTAINING PROTEIN"/>
    <property type="match status" value="1"/>
</dbReference>
<keyword evidence="2" id="KW-0520">NAD</keyword>
<organism evidence="4 5">
    <name type="scientific">Sharpea azabuensis</name>
    <dbReference type="NCBI Taxonomy" id="322505"/>
    <lineage>
        <taxon>Bacteria</taxon>
        <taxon>Bacillati</taxon>
        <taxon>Bacillota</taxon>
        <taxon>Erysipelotrichia</taxon>
        <taxon>Erysipelotrichales</taxon>
        <taxon>Coprobacillaceae</taxon>
        <taxon>Sharpea</taxon>
    </lineage>
</organism>
<reference evidence="5" key="1">
    <citation type="submission" date="2016-10" db="EMBL/GenBank/DDBJ databases">
        <authorList>
            <person name="Varghese N."/>
        </authorList>
    </citation>
    <scope>NUCLEOTIDE SEQUENCE [LARGE SCALE GENOMIC DNA]</scope>
    <source>
        <strain evidence="5">DSM 20406</strain>
    </source>
</reference>
<evidence type="ECO:0000256" key="1">
    <source>
        <dbReference type="ARBA" id="ARBA00023002"/>
    </source>
</evidence>
<evidence type="ECO:0000259" key="3">
    <source>
        <dbReference type="Pfam" id="PF02826"/>
    </source>
</evidence>
<protein>
    <submittedName>
        <fullName evidence="4">Phosphoglycerate dehydrogenase</fullName>
    </submittedName>
</protein>
<dbReference type="Proteomes" id="UP000183028">
    <property type="component" value="Unassembled WGS sequence"/>
</dbReference>
<keyword evidence="5" id="KW-1185">Reference proteome</keyword>
<dbReference type="InterPro" id="IPR006140">
    <property type="entry name" value="D-isomer_DH_NAD-bd"/>
</dbReference>
<evidence type="ECO:0000313" key="4">
    <source>
        <dbReference type="EMBL" id="SEJ09893.1"/>
    </source>
</evidence>
<dbReference type="PANTHER" id="PTHR43333">
    <property type="entry name" value="2-HACID_DH_C DOMAIN-CONTAINING PROTEIN"/>
    <property type="match status" value="1"/>
</dbReference>
<evidence type="ECO:0000256" key="2">
    <source>
        <dbReference type="ARBA" id="ARBA00023027"/>
    </source>
</evidence>
<dbReference type="AlphaFoldDB" id="A0A1H6VZ47"/>
<sequence>MKKVLMTITDFTQEENNQLHDIAGLDVIFKDKADITKEDIKNADAVVGNIEPSLLKDENLEWFQSESAGVNQYLNVLDRKCLLTCATGSYGIAISEYMIAMMLNIMKRIPAYFKDQENQRWINEGRVISPIGKRILVVGTGDIGKQFAKRAKDLGGHIVGMRRREGDIEGFDEMYTIDALKREVALADVIAISLPASKHTYHLFNKEILSSCKKDAILMNVGRGNVLDTSILKDVANQFLGIWLDVLEEEPLPANSPLWHIDNLYITPHITGGYQLDITLKNLYKIVRHNMIAYAANTEMVSRVDRKWGYAQ</sequence>
<dbReference type="InterPro" id="IPR029753">
    <property type="entry name" value="D-isomer_DH_CS"/>
</dbReference>
<dbReference type="PROSITE" id="PS00671">
    <property type="entry name" value="D_2_HYDROXYACID_DH_3"/>
    <property type="match status" value="1"/>
</dbReference>
<dbReference type="SUPFAM" id="SSF51735">
    <property type="entry name" value="NAD(P)-binding Rossmann-fold domains"/>
    <property type="match status" value="1"/>
</dbReference>
<gene>
    <name evidence="4" type="ORF">SAMN04487834_10562</name>
</gene>
<accession>A0A1H6VZ47</accession>
<feature type="domain" description="D-isomer specific 2-hydroxyacid dehydrogenase NAD-binding" evidence="3">
    <location>
        <begin position="99"/>
        <end position="270"/>
    </location>
</feature>
<dbReference type="eggNOG" id="COG0111">
    <property type="taxonomic scope" value="Bacteria"/>
</dbReference>
<evidence type="ECO:0000313" key="5">
    <source>
        <dbReference type="Proteomes" id="UP000183028"/>
    </source>
</evidence>
<dbReference type="InterPro" id="IPR036291">
    <property type="entry name" value="NAD(P)-bd_dom_sf"/>
</dbReference>
<dbReference type="GO" id="GO:0016616">
    <property type="term" value="F:oxidoreductase activity, acting on the CH-OH group of donors, NAD or NADP as acceptor"/>
    <property type="evidence" value="ECO:0007669"/>
    <property type="project" value="UniProtKB-ARBA"/>
</dbReference>
<dbReference type="OrthoDB" id="9805416at2"/>
<name>A0A1H6VZ47_9FIRM</name>